<sequence length="107" mass="12313">MLRFQHSRYAFESDVEDHINDLTMKRFEERDGLNVRGAYEYSDGYLKRTVHYIADENGFRIVKEESEPLPGPKIDLNGVASVTNKAHGTELTYSVKSVPVKETYIVE</sequence>
<protein>
    <submittedName>
        <fullName evidence="1">Cuticle protein</fullName>
    </submittedName>
</protein>
<evidence type="ECO:0000313" key="1">
    <source>
        <dbReference type="EMBL" id="KAI4454889.1"/>
    </source>
</evidence>
<evidence type="ECO:0000313" key="2">
    <source>
        <dbReference type="Proteomes" id="UP001056778"/>
    </source>
</evidence>
<organism evidence="1 2">
    <name type="scientific">Holotrichia oblita</name>
    <name type="common">Chafer beetle</name>
    <dbReference type="NCBI Taxonomy" id="644536"/>
    <lineage>
        <taxon>Eukaryota</taxon>
        <taxon>Metazoa</taxon>
        <taxon>Ecdysozoa</taxon>
        <taxon>Arthropoda</taxon>
        <taxon>Hexapoda</taxon>
        <taxon>Insecta</taxon>
        <taxon>Pterygota</taxon>
        <taxon>Neoptera</taxon>
        <taxon>Endopterygota</taxon>
        <taxon>Coleoptera</taxon>
        <taxon>Polyphaga</taxon>
        <taxon>Scarabaeiformia</taxon>
        <taxon>Scarabaeidae</taxon>
        <taxon>Melolonthinae</taxon>
        <taxon>Holotrichia</taxon>
    </lineage>
</organism>
<reference evidence="1" key="1">
    <citation type="submission" date="2022-04" db="EMBL/GenBank/DDBJ databases">
        <title>Chromosome-scale genome assembly of Holotrichia oblita Faldermann.</title>
        <authorList>
            <person name="Rongchong L."/>
        </authorList>
    </citation>
    <scope>NUCLEOTIDE SEQUENCE</scope>
    <source>
        <strain evidence="1">81SQS9</strain>
    </source>
</reference>
<accession>A0ACB9SHX2</accession>
<dbReference type="Proteomes" id="UP001056778">
    <property type="component" value="Chromosome 9"/>
</dbReference>
<keyword evidence="2" id="KW-1185">Reference proteome</keyword>
<proteinExistence type="predicted"/>
<dbReference type="EMBL" id="CM043023">
    <property type="protein sequence ID" value="KAI4454889.1"/>
    <property type="molecule type" value="Genomic_DNA"/>
</dbReference>
<comment type="caution">
    <text evidence="1">The sequence shown here is derived from an EMBL/GenBank/DDBJ whole genome shotgun (WGS) entry which is preliminary data.</text>
</comment>
<name>A0ACB9SHX2_HOLOL</name>
<gene>
    <name evidence="1" type="ORF">MML48_9g00002197</name>
</gene>